<keyword evidence="2" id="KW-1185">Reference proteome</keyword>
<proteinExistence type="predicted"/>
<dbReference type="Proteomes" id="UP001375240">
    <property type="component" value="Unassembled WGS sequence"/>
</dbReference>
<comment type="caution">
    <text evidence="1">The sequence shown here is derived from an EMBL/GenBank/DDBJ whole genome shotgun (WGS) entry which is preliminary data.</text>
</comment>
<dbReference type="EMBL" id="JAVHNQ010000003">
    <property type="protein sequence ID" value="KAK6353025.1"/>
    <property type="molecule type" value="Genomic_DNA"/>
</dbReference>
<dbReference type="AlphaFoldDB" id="A0AAV9V0D4"/>
<reference evidence="1 2" key="1">
    <citation type="submission" date="2019-10" db="EMBL/GenBank/DDBJ databases">
        <authorList>
            <person name="Palmer J.M."/>
        </authorList>
    </citation>
    <scope>NUCLEOTIDE SEQUENCE [LARGE SCALE GENOMIC DNA]</scope>
    <source>
        <strain evidence="1 2">TWF696</strain>
    </source>
</reference>
<sequence length="120" mass="13377">MSNLPGRLLGYPNHLHLMSPDFDSSTPNSHVRISYTLALNGVRLLPGVNSKFSCQGRHRVSFLPELPKFLMFPILLILNNRCRGLLNMRLSLNVRMNCLQNTLLIALSGKNHRASGPPSS</sequence>
<gene>
    <name evidence="1" type="ORF">TWF696_005016</name>
</gene>
<evidence type="ECO:0000313" key="2">
    <source>
        <dbReference type="Proteomes" id="UP001375240"/>
    </source>
</evidence>
<evidence type="ECO:0000313" key="1">
    <source>
        <dbReference type="EMBL" id="KAK6353025.1"/>
    </source>
</evidence>
<protein>
    <submittedName>
        <fullName evidence="1">Uncharacterized protein</fullName>
    </submittedName>
</protein>
<organism evidence="1 2">
    <name type="scientific">Orbilia brochopaga</name>
    <dbReference type="NCBI Taxonomy" id="3140254"/>
    <lineage>
        <taxon>Eukaryota</taxon>
        <taxon>Fungi</taxon>
        <taxon>Dikarya</taxon>
        <taxon>Ascomycota</taxon>
        <taxon>Pezizomycotina</taxon>
        <taxon>Orbiliomycetes</taxon>
        <taxon>Orbiliales</taxon>
        <taxon>Orbiliaceae</taxon>
        <taxon>Orbilia</taxon>
    </lineage>
</organism>
<accession>A0AAV9V0D4</accession>
<name>A0AAV9V0D4_9PEZI</name>